<evidence type="ECO:0000256" key="6">
    <source>
        <dbReference type="RuleBase" id="RU000394"/>
    </source>
</evidence>
<evidence type="ECO:0000313" key="9">
    <source>
        <dbReference type="EMBL" id="PAV60536.1"/>
    </source>
</evidence>
<dbReference type="InterPro" id="IPR001752">
    <property type="entry name" value="Kinesin_motor_dom"/>
</dbReference>
<protein>
    <recommendedName>
        <fullName evidence="6">Kinesin-like protein</fullName>
    </recommendedName>
</protein>
<sequence>MQRRANPPTRSAAAAATPLIAKIAGRATVAATPLTAKIASRANATGTKNNTPASRSAANIAPATTTIRSGQATRSTSRSRQTPTATLRGRPPTSQATRASTTQTQLAEAIEKLRKKEDELGVANWTITELKQKLAEAEELSEVRLKKNVELESVVRHLHDENVNLKGKIRVQLRFRPLAKDEMLTNQLAIHTDNSITWQLAGRKEPKSAAFQHIFKDSDTQLDVFDQVKDLIASVVHGYNVAIFAYGQTGSGKTHTMRGSVQQPGIIPNAFQMLFDMKNALQDIGYEISYSASFVEVYNEAIYDLLATNRTKLTMSDHVREQFIRMPIDEMQAINNFLRKADAKRTTAATKHNEESSRSHAICLLFVNSSNKFSGTSTSSTLSLVDLAGSERIDTGLHHKHLLAEEGKKINTSLLHLKNVLRDIRSNQSHIAYRNAVLTHLLRDSLGYGNSKTLMIVTLSPSALQFDETRRAVEFAVEVSEARIGTATAQRKRTVSDSSSSTTGSLGAPVTNGLRRSFSQHSIINL</sequence>
<dbReference type="GO" id="GO:0005524">
    <property type="term" value="F:ATP binding"/>
    <property type="evidence" value="ECO:0007669"/>
    <property type="project" value="UniProtKB-UniRule"/>
</dbReference>
<dbReference type="PROSITE" id="PS00411">
    <property type="entry name" value="KINESIN_MOTOR_1"/>
    <property type="match status" value="1"/>
</dbReference>
<feature type="compositionally biased region" description="Low complexity" evidence="7">
    <location>
        <begin position="496"/>
        <end position="505"/>
    </location>
</feature>
<evidence type="ECO:0000256" key="4">
    <source>
        <dbReference type="ARBA" id="ARBA00023212"/>
    </source>
</evidence>
<keyword evidence="10" id="KW-1185">Reference proteome</keyword>
<feature type="compositionally biased region" description="Low complexity" evidence="7">
    <location>
        <begin position="93"/>
        <end position="103"/>
    </location>
</feature>
<feature type="region of interest" description="Disordered" evidence="7">
    <location>
        <begin position="43"/>
        <end position="103"/>
    </location>
</feature>
<keyword evidence="4" id="KW-0206">Cytoskeleton</keyword>
<dbReference type="GO" id="GO:0003777">
    <property type="term" value="F:microtubule motor activity"/>
    <property type="evidence" value="ECO:0007669"/>
    <property type="project" value="InterPro"/>
</dbReference>
<feature type="binding site" evidence="5">
    <location>
        <begin position="247"/>
        <end position="254"/>
    </location>
    <ligand>
        <name>ATP</name>
        <dbReference type="ChEBI" id="CHEBI:30616"/>
    </ligand>
</feature>
<dbReference type="GO" id="GO:0007018">
    <property type="term" value="P:microtubule-based movement"/>
    <property type="evidence" value="ECO:0007669"/>
    <property type="project" value="InterPro"/>
</dbReference>
<dbReference type="PANTHER" id="PTHR47972">
    <property type="entry name" value="KINESIN-LIKE PROTEIN KLP-3"/>
    <property type="match status" value="1"/>
</dbReference>
<keyword evidence="6" id="KW-0493">Microtubule</keyword>
<evidence type="ECO:0000256" key="7">
    <source>
        <dbReference type="SAM" id="MobiDB-lite"/>
    </source>
</evidence>
<evidence type="ECO:0000256" key="5">
    <source>
        <dbReference type="PROSITE-ProRule" id="PRU00283"/>
    </source>
</evidence>
<dbReference type="SUPFAM" id="SSF52540">
    <property type="entry name" value="P-loop containing nucleoside triphosphate hydrolases"/>
    <property type="match status" value="1"/>
</dbReference>
<comment type="subcellular location">
    <subcellularLocation>
        <location evidence="1">Cytoplasm</location>
        <location evidence="1">Cytoskeleton</location>
    </subcellularLocation>
</comment>
<comment type="similarity">
    <text evidence="5 6">Belongs to the TRAFAC class myosin-kinesin ATPase superfamily. Kinesin family.</text>
</comment>
<keyword evidence="2 5" id="KW-0547">Nucleotide-binding</keyword>
<dbReference type="GO" id="GO:0008017">
    <property type="term" value="F:microtubule binding"/>
    <property type="evidence" value="ECO:0007669"/>
    <property type="project" value="InterPro"/>
</dbReference>
<dbReference type="SMART" id="SM00129">
    <property type="entry name" value="KISc"/>
    <property type="match status" value="1"/>
</dbReference>
<dbReference type="InterPro" id="IPR027640">
    <property type="entry name" value="Kinesin-like_fam"/>
</dbReference>
<feature type="region of interest" description="Disordered" evidence="7">
    <location>
        <begin position="487"/>
        <end position="513"/>
    </location>
</feature>
<dbReference type="STRING" id="2018661.A0A2A2JFJ3"/>
<dbReference type="InterPro" id="IPR019821">
    <property type="entry name" value="Kinesin_motor_CS"/>
</dbReference>
<name>A0A2A2JFJ3_9BILA</name>
<reference evidence="9 10" key="1">
    <citation type="journal article" date="2017" name="Curr. Biol.">
        <title>Genome architecture and evolution of a unichromosomal asexual nematode.</title>
        <authorList>
            <person name="Fradin H."/>
            <person name="Zegar C."/>
            <person name="Gutwein M."/>
            <person name="Lucas J."/>
            <person name="Kovtun M."/>
            <person name="Corcoran D."/>
            <person name="Baugh L.R."/>
            <person name="Kiontke K."/>
            <person name="Gunsalus K."/>
            <person name="Fitch D.H."/>
            <person name="Piano F."/>
        </authorList>
    </citation>
    <scope>NUCLEOTIDE SEQUENCE [LARGE SCALE GENOMIC DNA]</scope>
    <source>
        <strain evidence="9">PF1309</strain>
    </source>
</reference>
<dbReference type="PANTHER" id="PTHR47972:SF30">
    <property type="entry name" value="KINESIN MOTOR DOMAIN-CONTAINING PROTEIN"/>
    <property type="match status" value="1"/>
</dbReference>
<proteinExistence type="inferred from homology"/>
<dbReference type="GO" id="GO:0005874">
    <property type="term" value="C:microtubule"/>
    <property type="evidence" value="ECO:0007669"/>
    <property type="project" value="UniProtKB-KW"/>
</dbReference>
<evidence type="ECO:0000313" key="10">
    <source>
        <dbReference type="Proteomes" id="UP000218231"/>
    </source>
</evidence>
<feature type="domain" description="Kinesin motor" evidence="8">
    <location>
        <begin position="168"/>
        <end position="482"/>
    </location>
</feature>
<dbReference type="InterPro" id="IPR027417">
    <property type="entry name" value="P-loop_NTPase"/>
</dbReference>
<evidence type="ECO:0000259" key="8">
    <source>
        <dbReference type="PROSITE" id="PS50067"/>
    </source>
</evidence>
<dbReference type="OrthoDB" id="3176171at2759"/>
<comment type="caution">
    <text evidence="9">The sequence shown here is derived from an EMBL/GenBank/DDBJ whole genome shotgun (WGS) entry which is preliminary data.</text>
</comment>
<keyword evidence="3 5" id="KW-0067">ATP-binding</keyword>
<dbReference type="Gene3D" id="3.40.850.10">
    <property type="entry name" value="Kinesin motor domain"/>
    <property type="match status" value="1"/>
</dbReference>
<dbReference type="PRINTS" id="PR00380">
    <property type="entry name" value="KINESINHEAVY"/>
</dbReference>
<gene>
    <name evidence="9" type="ORF">WR25_25543</name>
</gene>
<accession>A0A2A2JFJ3</accession>
<evidence type="ECO:0000256" key="2">
    <source>
        <dbReference type="ARBA" id="ARBA00022741"/>
    </source>
</evidence>
<dbReference type="AlphaFoldDB" id="A0A2A2JFJ3"/>
<feature type="compositionally biased region" description="Polar residues" evidence="7">
    <location>
        <begin position="43"/>
        <end position="67"/>
    </location>
</feature>
<organism evidence="9 10">
    <name type="scientific">Diploscapter pachys</name>
    <dbReference type="NCBI Taxonomy" id="2018661"/>
    <lineage>
        <taxon>Eukaryota</taxon>
        <taxon>Metazoa</taxon>
        <taxon>Ecdysozoa</taxon>
        <taxon>Nematoda</taxon>
        <taxon>Chromadorea</taxon>
        <taxon>Rhabditida</taxon>
        <taxon>Rhabditina</taxon>
        <taxon>Rhabditomorpha</taxon>
        <taxon>Rhabditoidea</taxon>
        <taxon>Rhabditidae</taxon>
        <taxon>Diploscapter</taxon>
    </lineage>
</organism>
<keyword evidence="4" id="KW-0963">Cytoplasm</keyword>
<dbReference type="Pfam" id="PF00225">
    <property type="entry name" value="Kinesin"/>
    <property type="match status" value="1"/>
</dbReference>
<feature type="compositionally biased region" description="Low complexity" evidence="7">
    <location>
        <begin position="68"/>
        <end position="86"/>
    </location>
</feature>
<keyword evidence="5 6" id="KW-0505">Motor protein</keyword>
<dbReference type="Proteomes" id="UP000218231">
    <property type="component" value="Unassembled WGS sequence"/>
</dbReference>
<dbReference type="PROSITE" id="PS50067">
    <property type="entry name" value="KINESIN_MOTOR_2"/>
    <property type="match status" value="1"/>
</dbReference>
<evidence type="ECO:0000256" key="1">
    <source>
        <dbReference type="ARBA" id="ARBA00004245"/>
    </source>
</evidence>
<dbReference type="EMBL" id="LIAE01010465">
    <property type="protein sequence ID" value="PAV60536.1"/>
    <property type="molecule type" value="Genomic_DNA"/>
</dbReference>
<dbReference type="InterPro" id="IPR036961">
    <property type="entry name" value="Kinesin_motor_dom_sf"/>
</dbReference>
<evidence type="ECO:0000256" key="3">
    <source>
        <dbReference type="ARBA" id="ARBA00022840"/>
    </source>
</evidence>